<dbReference type="Proteomes" id="UP000566813">
    <property type="component" value="Unassembled WGS sequence"/>
</dbReference>
<sequence>MRPPARLAPVLLAALLAALPRPALAGQAVTVTVIEEVVEEAVPAVGGEGGSDRFVAAAARAPNPRGIAAFGPFRVLDDNRAALVDATDERSPAAFAAMLKAHPGIRLLELVECPGTDDDRANLALGRMIHARGLSTHVPDGGSVRSGAVELFLAGVTHKAEPGAEFAVHSWADEDGHEPSDFPMSAPENRIYLDYYREMGMSAAEARAFYDMTNSVPNAQARWLSAGQMAQWVRYN</sequence>
<keyword evidence="1" id="KW-0732">Signal</keyword>
<dbReference type="RefSeq" id="WP_185665210.1">
    <property type="nucleotide sequence ID" value="NZ_JACLAW010000013.1"/>
</dbReference>
<dbReference type="AlphaFoldDB" id="A0A7X1FU70"/>
<feature type="signal peptide" evidence="1">
    <location>
        <begin position="1"/>
        <end position="25"/>
    </location>
</feature>
<evidence type="ECO:0000313" key="3">
    <source>
        <dbReference type="Proteomes" id="UP000566813"/>
    </source>
</evidence>
<gene>
    <name evidence="2" type="ORF">H7F51_15430</name>
</gene>
<keyword evidence="2" id="KW-0378">Hydrolase</keyword>
<feature type="chain" id="PRO_5031355522" evidence="1">
    <location>
        <begin position="26"/>
        <end position="236"/>
    </location>
</feature>
<evidence type="ECO:0000313" key="2">
    <source>
        <dbReference type="EMBL" id="MBC2666909.1"/>
    </source>
</evidence>
<comment type="caution">
    <text evidence="2">The sequence shown here is derived from an EMBL/GenBank/DDBJ whole genome shotgun (WGS) entry which is preliminary data.</text>
</comment>
<reference evidence="2 3" key="1">
    <citation type="submission" date="2020-08" db="EMBL/GenBank/DDBJ databases">
        <title>The genome sequence of type strain Novosphingobium flavum NBRC 111647.</title>
        <authorList>
            <person name="Liu Y."/>
        </authorList>
    </citation>
    <scope>NUCLEOTIDE SEQUENCE [LARGE SCALE GENOMIC DNA]</scope>
    <source>
        <strain evidence="2 3">NBRC 111647</strain>
    </source>
</reference>
<dbReference type="EMBL" id="JACLAW010000013">
    <property type="protein sequence ID" value="MBC2666909.1"/>
    <property type="molecule type" value="Genomic_DNA"/>
</dbReference>
<protein>
    <submittedName>
        <fullName evidence="2">Alpha/beta hydrolase</fullName>
    </submittedName>
</protein>
<proteinExistence type="predicted"/>
<organism evidence="2 3">
    <name type="scientific">Novosphingobium flavum</name>
    <dbReference type="NCBI Taxonomy" id="1778672"/>
    <lineage>
        <taxon>Bacteria</taxon>
        <taxon>Pseudomonadati</taxon>
        <taxon>Pseudomonadota</taxon>
        <taxon>Alphaproteobacteria</taxon>
        <taxon>Sphingomonadales</taxon>
        <taxon>Sphingomonadaceae</taxon>
        <taxon>Novosphingobium</taxon>
    </lineage>
</organism>
<dbReference type="GO" id="GO:0016787">
    <property type="term" value="F:hydrolase activity"/>
    <property type="evidence" value="ECO:0007669"/>
    <property type="project" value="UniProtKB-KW"/>
</dbReference>
<accession>A0A7X1FU70</accession>
<evidence type="ECO:0000256" key="1">
    <source>
        <dbReference type="SAM" id="SignalP"/>
    </source>
</evidence>
<keyword evidence="3" id="KW-1185">Reference proteome</keyword>
<name>A0A7X1FU70_9SPHN</name>